<gene>
    <name evidence="1" type="ORF">O1G21_33115</name>
</gene>
<sequence length="75" mass="8431">MSSPDVAAVPDDRWFVGLREARRLLRETALGGDITDFVAAHTVNCTGDLGKRALWRRGAPVVDCLHRLRERYARP</sequence>
<organism evidence="1 2">
    <name type="scientific">Kitasatospora cathayae</name>
    <dbReference type="NCBI Taxonomy" id="3004092"/>
    <lineage>
        <taxon>Bacteria</taxon>
        <taxon>Bacillati</taxon>
        <taxon>Actinomycetota</taxon>
        <taxon>Actinomycetes</taxon>
        <taxon>Kitasatosporales</taxon>
        <taxon>Streptomycetaceae</taxon>
        <taxon>Kitasatospora</taxon>
    </lineage>
</organism>
<evidence type="ECO:0000313" key="1">
    <source>
        <dbReference type="EMBL" id="WBP90226.1"/>
    </source>
</evidence>
<accession>A0ABY7QC63</accession>
<dbReference type="EMBL" id="CP115450">
    <property type="protein sequence ID" value="WBP90226.1"/>
    <property type="molecule type" value="Genomic_DNA"/>
</dbReference>
<reference evidence="2" key="1">
    <citation type="submission" date="2022-12" db="EMBL/GenBank/DDBJ databases">
        <authorList>
            <person name="Mo P."/>
        </authorList>
    </citation>
    <scope>NUCLEOTIDE SEQUENCE [LARGE SCALE GENOMIC DNA]</scope>
    <source>
        <strain evidence="2">HUAS 3-15</strain>
    </source>
</reference>
<evidence type="ECO:0000313" key="2">
    <source>
        <dbReference type="Proteomes" id="UP001212821"/>
    </source>
</evidence>
<protein>
    <submittedName>
        <fullName evidence="1">Uncharacterized protein</fullName>
    </submittedName>
</protein>
<keyword evidence="2" id="KW-1185">Reference proteome</keyword>
<proteinExistence type="predicted"/>
<name>A0ABY7QC63_9ACTN</name>
<dbReference type="Proteomes" id="UP001212821">
    <property type="component" value="Chromosome"/>
</dbReference>
<dbReference type="RefSeq" id="WP_270148866.1">
    <property type="nucleotide sequence ID" value="NZ_CP115450.1"/>
</dbReference>